<organism evidence="2 3">
    <name type="scientific">Dactylococcopsis salina (strain PCC 8305)</name>
    <name type="common">Myxobactron salinum</name>
    <dbReference type="NCBI Taxonomy" id="13035"/>
    <lineage>
        <taxon>Bacteria</taxon>
        <taxon>Bacillati</taxon>
        <taxon>Cyanobacteriota</taxon>
        <taxon>Cyanophyceae</taxon>
        <taxon>Nodosilineales</taxon>
        <taxon>Cymatolegaceae</taxon>
        <taxon>Dactylococcopsis</taxon>
    </lineage>
</organism>
<dbReference type="SUPFAM" id="SSF47616">
    <property type="entry name" value="GST C-terminal domain-like"/>
    <property type="match status" value="1"/>
</dbReference>
<proteinExistence type="predicted"/>
<evidence type="ECO:0000313" key="3">
    <source>
        <dbReference type="Proteomes" id="UP000010482"/>
    </source>
</evidence>
<feature type="domain" description="GST N-terminal" evidence="1">
    <location>
        <begin position="1"/>
        <end position="78"/>
    </location>
</feature>
<accession>K9YWF2</accession>
<dbReference type="STRING" id="13035.Dacsa_2020"/>
<dbReference type="OrthoDB" id="465590at2"/>
<dbReference type="Gene3D" id="1.20.1050.10">
    <property type="match status" value="1"/>
</dbReference>
<dbReference type="CDD" id="cd00570">
    <property type="entry name" value="GST_N_family"/>
    <property type="match status" value="1"/>
</dbReference>
<dbReference type="PANTHER" id="PTHR42673">
    <property type="entry name" value="MALEYLACETOACETATE ISOMERASE"/>
    <property type="match status" value="1"/>
</dbReference>
<dbReference type="GO" id="GO:0004364">
    <property type="term" value="F:glutathione transferase activity"/>
    <property type="evidence" value="ECO:0007669"/>
    <property type="project" value="TreeGrafter"/>
</dbReference>
<dbReference type="InterPro" id="IPR004045">
    <property type="entry name" value="Glutathione_S-Trfase_N"/>
</dbReference>
<dbReference type="PROSITE" id="PS50404">
    <property type="entry name" value="GST_NTER"/>
    <property type="match status" value="1"/>
</dbReference>
<dbReference type="GO" id="GO:0006749">
    <property type="term" value="P:glutathione metabolic process"/>
    <property type="evidence" value="ECO:0007669"/>
    <property type="project" value="TreeGrafter"/>
</dbReference>
<dbReference type="RefSeq" id="WP_015229659.1">
    <property type="nucleotide sequence ID" value="NC_019780.1"/>
</dbReference>
<dbReference type="EMBL" id="CP003944">
    <property type="protein sequence ID" value="AFZ50665.1"/>
    <property type="molecule type" value="Genomic_DNA"/>
</dbReference>
<gene>
    <name evidence="2" type="ORF">Dacsa_2020</name>
</gene>
<protein>
    <submittedName>
        <fullName evidence="2">Glutathione S-transferase</fullName>
    </submittedName>
</protein>
<dbReference type="GO" id="GO:0016034">
    <property type="term" value="F:maleylacetoacetate isomerase activity"/>
    <property type="evidence" value="ECO:0007669"/>
    <property type="project" value="TreeGrafter"/>
</dbReference>
<dbReference type="InterPro" id="IPR036249">
    <property type="entry name" value="Thioredoxin-like_sf"/>
</dbReference>
<reference evidence="2" key="1">
    <citation type="submission" date="2012-04" db="EMBL/GenBank/DDBJ databases">
        <title>Finished genome of Dactylococcopsis salina PCC 8305.</title>
        <authorList>
            <consortium name="US DOE Joint Genome Institute"/>
            <person name="Gugger M."/>
            <person name="Coursin T."/>
            <person name="Rippka R."/>
            <person name="Tandeau De Marsac N."/>
            <person name="Huntemann M."/>
            <person name="Wei C.-L."/>
            <person name="Han J."/>
            <person name="Detter J.C."/>
            <person name="Han C."/>
            <person name="Tapia R."/>
            <person name="Daligault H."/>
            <person name="Chen A."/>
            <person name="Krypides N."/>
            <person name="Mavromatis K."/>
            <person name="Markowitz V."/>
            <person name="Szeto E."/>
            <person name="Ivanova N."/>
            <person name="Ovchinnikova G."/>
            <person name="Pagani I."/>
            <person name="Pati A."/>
            <person name="Goodwin L."/>
            <person name="Peters L."/>
            <person name="Pitluck S."/>
            <person name="Woyke T."/>
            <person name="Kerfeld C."/>
        </authorList>
    </citation>
    <scope>NUCLEOTIDE SEQUENCE [LARGE SCALE GENOMIC DNA]</scope>
    <source>
        <strain evidence="2">PCC 8305</strain>
    </source>
</reference>
<evidence type="ECO:0000313" key="2">
    <source>
        <dbReference type="EMBL" id="AFZ50665.1"/>
    </source>
</evidence>
<evidence type="ECO:0000259" key="1">
    <source>
        <dbReference type="PROSITE" id="PS50404"/>
    </source>
</evidence>
<dbReference type="KEGG" id="dsl:Dacsa_2020"/>
<dbReference type="InterPro" id="IPR036282">
    <property type="entry name" value="Glutathione-S-Trfase_C_sf"/>
</dbReference>
<dbReference type="GO" id="GO:0006559">
    <property type="term" value="P:L-phenylalanine catabolic process"/>
    <property type="evidence" value="ECO:0007669"/>
    <property type="project" value="TreeGrafter"/>
</dbReference>
<dbReference type="Proteomes" id="UP000010482">
    <property type="component" value="Chromosome"/>
</dbReference>
<sequence>MLLLQFSTSHYCRKARLALGYKKVKYEVENLTPGFHILKLKPLTGLTTVPALQPTPEPTIGDSTRILHYLESHYPQPSYTLSNPEQNRYAWLLEDWLDESIGTATRFVYYDWRSKEGKSINPSLSSQLVINIVRRQYGITPASVKLAKERLQNAIEVLSTWQEKPFLVGESFSVADLAAAALLSPLALIPEYRQEYPWLFQRIAETHQTCGEPLPPGLD</sequence>
<dbReference type="PANTHER" id="PTHR42673:SF4">
    <property type="entry name" value="MALEYLACETOACETATE ISOMERASE"/>
    <property type="match status" value="1"/>
</dbReference>
<dbReference type="PATRIC" id="fig|13035.3.peg.2296"/>
<name>K9YWF2_DACS8</name>
<dbReference type="InterPro" id="IPR004046">
    <property type="entry name" value="GST_C"/>
</dbReference>
<dbReference type="Pfam" id="PF00043">
    <property type="entry name" value="GST_C"/>
    <property type="match status" value="1"/>
</dbReference>
<keyword evidence="3" id="KW-1185">Reference proteome</keyword>
<dbReference type="Gene3D" id="3.40.30.10">
    <property type="entry name" value="Glutaredoxin"/>
    <property type="match status" value="1"/>
</dbReference>
<dbReference type="HOGENOM" id="CLU_011226_0_3_3"/>
<dbReference type="eggNOG" id="COG0625">
    <property type="taxonomic scope" value="Bacteria"/>
</dbReference>
<dbReference type="Pfam" id="PF13417">
    <property type="entry name" value="GST_N_3"/>
    <property type="match status" value="1"/>
</dbReference>
<dbReference type="AlphaFoldDB" id="K9YWF2"/>
<dbReference type="SUPFAM" id="SSF52833">
    <property type="entry name" value="Thioredoxin-like"/>
    <property type="match status" value="1"/>
</dbReference>